<organism evidence="2 3">
    <name type="scientific">Helobdella robusta</name>
    <name type="common">Californian leech</name>
    <dbReference type="NCBI Taxonomy" id="6412"/>
    <lineage>
        <taxon>Eukaryota</taxon>
        <taxon>Metazoa</taxon>
        <taxon>Spiralia</taxon>
        <taxon>Lophotrochozoa</taxon>
        <taxon>Annelida</taxon>
        <taxon>Clitellata</taxon>
        <taxon>Hirudinea</taxon>
        <taxon>Rhynchobdellida</taxon>
        <taxon>Glossiphoniidae</taxon>
        <taxon>Helobdella</taxon>
    </lineage>
</organism>
<protein>
    <submittedName>
        <fullName evidence="1 2">Uncharacterized protein</fullName>
    </submittedName>
</protein>
<dbReference type="HOGENOM" id="CLU_1588288_0_0_1"/>
<evidence type="ECO:0000313" key="1">
    <source>
        <dbReference type="EMBL" id="ESN97834.1"/>
    </source>
</evidence>
<evidence type="ECO:0000313" key="2">
    <source>
        <dbReference type="EnsemblMetazoa" id="HelroP177469"/>
    </source>
</evidence>
<reference evidence="3" key="1">
    <citation type="submission" date="2012-12" db="EMBL/GenBank/DDBJ databases">
        <authorList>
            <person name="Hellsten U."/>
            <person name="Grimwood J."/>
            <person name="Chapman J.A."/>
            <person name="Shapiro H."/>
            <person name="Aerts A."/>
            <person name="Otillar R.P."/>
            <person name="Terry A.Y."/>
            <person name="Boore J.L."/>
            <person name="Simakov O."/>
            <person name="Marletaz F."/>
            <person name="Cho S.-J."/>
            <person name="Edsinger-Gonzales E."/>
            <person name="Havlak P."/>
            <person name="Kuo D.-H."/>
            <person name="Larsson T."/>
            <person name="Lv J."/>
            <person name="Arendt D."/>
            <person name="Savage R."/>
            <person name="Osoegawa K."/>
            <person name="de Jong P."/>
            <person name="Lindberg D.R."/>
            <person name="Seaver E.C."/>
            <person name="Weisblat D.A."/>
            <person name="Putnam N.H."/>
            <person name="Grigoriev I.V."/>
            <person name="Rokhsar D.S."/>
        </authorList>
    </citation>
    <scope>NUCLEOTIDE SEQUENCE</scope>
</reference>
<dbReference type="InParanoid" id="T1FBR0"/>
<gene>
    <name evidence="2" type="primary">20206259</name>
    <name evidence="1" type="ORF">HELRODRAFT_177469</name>
</gene>
<accession>T1FBR0</accession>
<dbReference type="OrthoDB" id="6764777at2759"/>
<sequence length="168" mass="19169">MQIMEGANAKNIPIYITPIDFRIAFDSINRGMKKEGDARRAQKQLSAIKESDYAASSKLDCVSRLSVLLYGCESWTQTEAMEHKLDIFARKRYGIILHINQAEAHIINKELYNTTDKVPTSSQTPASVLNANCPWLLKPCLKQAALHLHNLMLRQSHQHSPRVFKFFK</sequence>
<name>T1FBR0_HELRO</name>
<evidence type="ECO:0000313" key="3">
    <source>
        <dbReference type="Proteomes" id="UP000015101"/>
    </source>
</evidence>
<reference evidence="1 3" key="2">
    <citation type="journal article" date="2013" name="Nature">
        <title>Insights into bilaterian evolution from three spiralian genomes.</title>
        <authorList>
            <person name="Simakov O."/>
            <person name="Marletaz F."/>
            <person name="Cho S.J."/>
            <person name="Edsinger-Gonzales E."/>
            <person name="Havlak P."/>
            <person name="Hellsten U."/>
            <person name="Kuo D.H."/>
            <person name="Larsson T."/>
            <person name="Lv J."/>
            <person name="Arendt D."/>
            <person name="Savage R."/>
            <person name="Osoegawa K."/>
            <person name="de Jong P."/>
            <person name="Grimwood J."/>
            <person name="Chapman J.A."/>
            <person name="Shapiro H."/>
            <person name="Aerts A."/>
            <person name="Otillar R.P."/>
            <person name="Terry A.Y."/>
            <person name="Boore J.L."/>
            <person name="Grigoriev I.V."/>
            <person name="Lindberg D.R."/>
            <person name="Seaver E.C."/>
            <person name="Weisblat D.A."/>
            <person name="Putnam N.H."/>
            <person name="Rokhsar D.S."/>
        </authorList>
    </citation>
    <scope>NUCLEOTIDE SEQUENCE</scope>
</reference>
<reference evidence="2" key="3">
    <citation type="submission" date="2015-06" db="UniProtKB">
        <authorList>
            <consortium name="EnsemblMetazoa"/>
        </authorList>
    </citation>
    <scope>IDENTIFICATION</scope>
</reference>
<dbReference type="EMBL" id="AMQM01006073">
    <property type="status" value="NOT_ANNOTATED_CDS"/>
    <property type="molecule type" value="Genomic_DNA"/>
</dbReference>
<dbReference type="EnsemblMetazoa" id="HelroT177469">
    <property type="protein sequence ID" value="HelroP177469"/>
    <property type="gene ID" value="HelroG177469"/>
</dbReference>
<dbReference type="AlphaFoldDB" id="T1FBR0"/>
<dbReference type="EMBL" id="KB097269">
    <property type="protein sequence ID" value="ESN97834.1"/>
    <property type="molecule type" value="Genomic_DNA"/>
</dbReference>
<dbReference type="KEGG" id="hro:HELRODRAFT_177469"/>
<dbReference type="GeneID" id="20206259"/>
<proteinExistence type="predicted"/>
<keyword evidence="3" id="KW-1185">Reference proteome</keyword>
<dbReference type="CTD" id="20206259"/>
<dbReference type="Proteomes" id="UP000015101">
    <property type="component" value="Unassembled WGS sequence"/>
</dbReference>
<dbReference type="RefSeq" id="XP_009023917.1">
    <property type="nucleotide sequence ID" value="XM_009025669.1"/>
</dbReference>